<keyword evidence="2" id="KW-1185">Reference proteome</keyword>
<name>A0A1C3PG74_9ACTN</name>
<protein>
    <submittedName>
        <fullName evidence="1">Uncharacterized protein</fullName>
    </submittedName>
</protein>
<accession>A0A1C3PG74</accession>
<dbReference type="Proteomes" id="UP000199013">
    <property type="component" value="Unassembled WGS sequence"/>
</dbReference>
<dbReference type="AlphaFoldDB" id="A0A1C3PG74"/>
<organism evidence="1 2">
    <name type="scientific">Candidatus Protofrankia californiensis</name>
    <dbReference type="NCBI Taxonomy" id="1839754"/>
    <lineage>
        <taxon>Bacteria</taxon>
        <taxon>Bacillati</taxon>
        <taxon>Actinomycetota</taxon>
        <taxon>Actinomycetes</taxon>
        <taxon>Frankiales</taxon>
        <taxon>Frankiaceae</taxon>
        <taxon>Protofrankia</taxon>
    </lineage>
</organism>
<reference evidence="2" key="1">
    <citation type="submission" date="2016-02" db="EMBL/GenBank/DDBJ databases">
        <authorList>
            <person name="Wibberg D."/>
        </authorList>
    </citation>
    <scope>NUCLEOTIDE SEQUENCE [LARGE SCALE GENOMIC DNA]</scope>
</reference>
<evidence type="ECO:0000313" key="1">
    <source>
        <dbReference type="EMBL" id="SBW28853.1"/>
    </source>
</evidence>
<proteinExistence type="predicted"/>
<evidence type="ECO:0000313" key="2">
    <source>
        <dbReference type="Proteomes" id="UP000199013"/>
    </source>
</evidence>
<sequence length="51" mass="5808">MADERNDLLATLLDGLPEAERARTAEQILRQWEAERRAVREKNEAAPAVSF</sequence>
<gene>
    <name evidence="1" type="ORF">FDG2_6088</name>
</gene>
<dbReference type="EMBL" id="FLUV01002506">
    <property type="protein sequence ID" value="SBW28853.1"/>
    <property type="molecule type" value="Genomic_DNA"/>
</dbReference>